<dbReference type="InterPro" id="IPR001029">
    <property type="entry name" value="Flagellin_N"/>
</dbReference>
<comment type="caution">
    <text evidence="6">The sequence shown here is derived from an EMBL/GenBank/DDBJ whole genome shotgun (WGS) entry which is preliminary data.</text>
</comment>
<reference evidence="7" key="1">
    <citation type="journal article" date="2019" name="Int. J. Syst. Evol. Microbiol.">
        <title>The Global Catalogue of Microorganisms (GCM) 10K type strain sequencing project: providing services to taxonomists for standard genome sequencing and annotation.</title>
        <authorList>
            <consortium name="The Broad Institute Genomics Platform"/>
            <consortium name="The Broad Institute Genome Sequencing Center for Infectious Disease"/>
            <person name="Wu L."/>
            <person name="Ma J."/>
        </authorList>
    </citation>
    <scope>NUCLEOTIDE SEQUENCE [LARGE SCALE GENOMIC DNA]</scope>
    <source>
        <strain evidence="7">TISTR 1571</strain>
    </source>
</reference>
<gene>
    <name evidence="6" type="primary">flgL</name>
    <name evidence="6" type="ORF">ACFSW4_09030</name>
</gene>
<dbReference type="InterPro" id="IPR046358">
    <property type="entry name" value="Flagellin_C"/>
</dbReference>
<evidence type="ECO:0000259" key="5">
    <source>
        <dbReference type="Pfam" id="PF00700"/>
    </source>
</evidence>
<evidence type="ECO:0000256" key="1">
    <source>
        <dbReference type="ARBA" id="ARBA00004365"/>
    </source>
</evidence>
<dbReference type="PANTHER" id="PTHR42792">
    <property type="entry name" value="FLAGELLIN"/>
    <property type="match status" value="1"/>
</dbReference>
<dbReference type="SUPFAM" id="SSF64518">
    <property type="entry name" value="Phase 1 flagellin"/>
    <property type="match status" value="1"/>
</dbReference>
<keyword evidence="6" id="KW-0969">Cilium</keyword>
<dbReference type="Pfam" id="PF00700">
    <property type="entry name" value="Flagellin_C"/>
    <property type="match status" value="1"/>
</dbReference>
<evidence type="ECO:0000313" key="7">
    <source>
        <dbReference type="Proteomes" id="UP001597452"/>
    </source>
</evidence>
<dbReference type="Proteomes" id="UP001597452">
    <property type="component" value="Unassembled WGS sequence"/>
</dbReference>
<keyword evidence="6" id="KW-0282">Flagellum</keyword>
<dbReference type="RefSeq" id="WP_377328787.1">
    <property type="nucleotide sequence ID" value="NZ_JBHUMZ010000021.1"/>
</dbReference>
<dbReference type="InterPro" id="IPR001492">
    <property type="entry name" value="Flagellin"/>
</dbReference>
<sequence>MRITQNMMNNSLLNNLRNNYAQMDKYMEQLSTGKKINRPSDDPVVAMRGINYRSELGKVEQFDRNMGELRNWMETSDETMNQSGQALSRVREIIVQASNDTYEEEQRESMSKEVDQIKNHLIDLANTKVNNKYIFNGTNTLEARFTDDGELIANPKNDEAVMIEVSEGIQIKANINPSNAFSEDLFTELNNLVEGLQNPDMSGDNFDEYLNVIDSHTNDLLNERADLGARMNRVDLLETRLSQQEISTNKIMSENEDAHMEEVIMNLKMQESIYRSSLSAGARIIQPTLMDFLR</sequence>
<dbReference type="EMBL" id="JBHUMZ010000021">
    <property type="protein sequence ID" value="MFD2639003.1"/>
    <property type="molecule type" value="Genomic_DNA"/>
</dbReference>
<name>A0ABW5QB25_9BACI</name>
<feature type="domain" description="Flagellin C-terminal" evidence="5">
    <location>
        <begin position="211"/>
        <end position="287"/>
    </location>
</feature>
<feature type="domain" description="Flagellin N-terminal" evidence="4">
    <location>
        <begin position="3"/>
        <end position="140"/>
    </location>
</feature>
<proteinExistence type="inferred from homology"/>
<dbReference type="Pfam" id="PF00669">
    <property type="entry name" value="Flagellin_N"/>
    <property type="match status" value="1"/>
</dbReference>
<protein>
    <submittedName>
        <fullName evidence="6">Flagellar hook-associated protein FlgL</fullName>
    </submittedName>
</protein>
<dbReference type="NCBIfam" id="TIGR02550">
    <property type="entry name" value="flagell_flgL"/>
    <property type="match status" value="1"/>
</dbReference>
<dbReference type="PANTHER" id="PTHR42792:SF1">
    <property type="entry name" value="FLAGELLAR HOOK-ASSOCIATED PROTEIN 3"/>
    <property type="match status" value="1"/>
</dbReference>
<dbReference type="Gene3D" id="1.20.1330.10">
    <property type="entry name" value="f41 fragment of flagellin, N-terminal domain"/>
    <property type="match status" value="1"/>
</dbReference>
<evidence type="ECO:0000313" key="6">
    <source>
        <dbReference type="EMBL" id="MFD2639003.1"/>
    </source>
</evidence>
<evidence type="ECO:0000256" key="3">
    <source>
        <dbReference type="ARBA" id="ARBA00023143"/>
    </source>
</evidence>
<keyword evidence="7" id="KW-1185">Reference proteome</keyword>
<accession>A0ABW5QB25</accession>
<evidence type="ECO:0000256" key="2">
    <source>
        <dbReference type="ARBA" id="ARBA00005709"/>
    </source>
</evidence>
<keyword evidence="3" id="KW-0975">Bacterial flagellum</keyword>
<comment type="similarity">
    <text evidence="2">Belongs to the bacterial flagellin family.</text>
</comment>
<dbReference type="InterPro" id="IPR013384">
    <property type="entry name" value="Flagell_FlgL"/>
</dbReference>
<evidence type="ECO:0000259" key="4">
    <source>
        <dbReference type="Pfam" id="PF00669"/>
    </source>
</evidence>
<keyword evidence="6" id="KW-0966">Cell projection</keyword>
<organism evidence="6 7">
    <name type="scientific">Piscibacillus salipiscarius</name>
    <dbReference type="NCBI Taxonomy" id="299480"/>
    <lineage>
        <taxon>Bacteria</taxon>
        <taxon>Bacillati</taxon>
        <taxon>Bacillota</taxon>
        <taxon>Bacilli</taxon>
        <taxon>Bacillales</taxon>
        <taxon>Bacillaceae</taxon>
        <taxon>Piscibacillus</taxon>
    </lineage>
</organism>
<comment type="subcellular location">
    <subcellularLocation>
        <location evidence="1">Bacterial flagellum</location>
    </subcellularLocation>
</comment>